<name>A0A919Y0A7_9BACL</name>
<sequence length="56" mass="6361">MERMKYPEESIDEAARRLTDGHYVVPSVPGDNPDRDRTISEAIAKMKAERAENARS</sequence>
<accession>A0A919Y0A7</accession>
<comment type="caution">
    <text evidence="1">The sequence shown here is derived from an EMBL/GenBank/DDBJ whole genome shotgun (WGS) entry which is preliminary data.</text>
</comment>
<dbReference type="RefSeq" id="WP_162944401.1">
    <property type="nucleotide sequence ID" value="NZ_BORS01000006.1"/>
</dbReference>
<evidence type="ECO:0000313" key="1">
    <source>
        <dbReference type="EMBL" id="GIO42272.1"/>
    </source>
</evidence>
<dbReference type="Proteomes" id="UP000678895">
    <property type="component" value="Unassembled WGS sequence"/>
</dbReference>
<dbReference type="EMBL" id="BORS01000006">
    <property type="protein sequence ID" value="GIO42272.1"/>
    <property type="molecule type" value="Genomic_DNA"/>
</dbReference>
<keyword evidence="2" id="KW-1185">Reference proteome</keyword>
<evidence type="ECO:0000313" key="2">
    <source>
        <dbReference type="Proteomes" id="UP000678895"/>
    </source>
</evidence>
<dbReference type="AlphaFoldDB" id="A0A919Y0A7"/>
<reference evidence="1" key="1">
    <citation type="submission" date="2021-03" db="EMBL/GenBank/DDBJ databases">
        <title>Antimicrobial resistance genes in bacteria isolated from Japanese honey, and their potential for conferring macrolide and lincosamide resistance in the American foulbrood pathogen Paenibacillus larvae.</title>
        <authorList>
            <person name="Okamoto M."/>
            <person name="Kumagai M."/>
            <person name="Kanamori H."/>
            <person name="Takamatsu D."/>
        </authorList>
    </citation>
    <scope>NUCLEOTIDE SEQUENCE</scope>
    <source>
        <strain evidence="1">J41TS4</strain>
    </source>
</reference>
<proteinExistence type="predicted"/>
<protein>
    <submittedName>
        <fullName evidence="1">Uncharacterized protein</fullName>
    </submittedName>
</protein>
<gene>
    <name evidence="1" type="ORF">J41TS4_20300</name>
</gene>
<organism evidence="1 2">
    <name type="scientific">Paenibacillus apis</name>
    <dbReference type="NCBI Taxonomy" id="1792174"/>
    <lineage>
        <taxon>Bacteria</taxon>
        <taxon>Bacillati</taxon>
        <taxon>Bacillota</taxon>
        <taxon>Bacilli</taxon>
        <taxon>Bacillales</taxon>
        <taxon>Paenibacillaceae</taxon>
        <taxon>Paenibacillus</taxon>
    </lineage>
</organism>